<sequence>MRHPPCRPGNCLALKKNFRRAPGECVEGGGGTEAPNPAPALTAFVCSCAPGQRGAKPCGAVAGVDLKGTLEHGCKTGGRGRACLETRQQDVSSFKLKGEGRPPCLKINK</sequence>
<dbReference type="InParanoid" id="A0A3Q2GYR0"/>
<dbReference type="GeneTree" id="ENSGT00910000146982"/>
<dbReference type="PaxDb" id="9796-ENSECAP00000025761"/>
<organism evidence="1 2">
    <name type="scientific">Equus caballus</name>
    <name type="common">Horse</name>
    <dbReference type="NCBI Taxonomy" id="9796"/>
    <lineage>
        <taxon>Eukaryota</taxon>
        <taxon>Metazoa</taxon>
        <taxon>Chordata</taxon>
        <taxon>Craniata</taxon>
        <taxon>Vertebrata</taxon>
        <taxon>Euteleostomi</taxon>
        <taxon>Mammalia</taxon>
        <taxon>Eutheria</taxon>
        <taxon>Laurasiatheria</taxon>
        <taxon>Perissodactyla</taxon>
        <taxon>Equidae</taxon>
        <taxon>Equus</taxon>
    </lineage>
</organism>
<dbReference type="Bgee" id="ENSECAG00000037590">
    <property type="expression patterns" value="Expressed in trophectoderm and 4 other cell types or tissues"/>
</dbReference>
<evidence type="ECO:0000313" key="2">
    <source>
        <dbReference type="Proteomes" id="UP000002281"/>
    </source>
</evidence>
<accession>A0A3Q2GYR0</accession>
<dbReference type="OMA" id="GSGGVCW"/>
<dbReference type="Proteomes" id="UP000002281">
    <property type="component" value="Chromosome 15"/>
</dbReference>
<dbReference type="AlphaFoldDB" id="A0A3Q2GYR0"/>
<protein>
    <submittedName>
        <fullName evidence="1">Uncharacterized protein</fullName>
    </submittedName>
</protein>
<proteinExistence type="predicted"/>
<dbReference type="Ensembl" id="ENSECAT00000032535.1">
    <property type="protein sequence ID" value="ENSECAP00000025761.1"/>
    <property type="gene ID" value="ENSECAG00000037590.1"/>
</dbReference>
<keyword evidence="2" id="KW-1185">Reference proteome</keyword>
<reference evidence="1" key="3">
    <citation type="submission" date="2025-09" db="UniProtKB">
        <authorList>
            <consortium name="Ensembl"/>
        </authorList>
    </citation>
    <scope>IDENTIFICATION</scope>
    <source>
        <strain evidence="1">Thoroughbred</strain>
    </source>
</reference>
<name>A0A3Q2GYR0_HORSE</name>
<evidence type="ECO:0000313" key="1">
    <source>
        <dbReference type="Ensembl" id="ENSECAP00000025761.1"/>
    </source>
</evidence>
<reference evidence="1" key="2">
    <citation type="submission" date="2025-08" db="UniProtKB">
        <authorList>
            <consortium name="Ensembl"/>
        </authorList>
    </citation>
    <scope>IDENTIFICATION</scope>
    <source>
        <strain evidence="1">Thoroughbred</strain>
    </source>
</reference>
<reference evidence="1 2" key="1">
    <citation type="journal article" date="2009" name="Science">
        <title>Genome sequence, comparative analysis, and population genetics of the domestic horse.</title>
        <authorList>
            <consortium name="Broad Institute Genome Sequencing Platform"/>
            <consortium name="Broad Institute Whole Genome Assembly Team"/>
            <person name="Wade C.M."/>
            <person name="Giulotto E."/>
            <person name="Sigurdsson S."/>
            <person name="Zoli M."/>
            <person name="Gnerre S."/>
            <person name="Imsland F."/>
            <person name="Lear T.L."/>
            <person name="Adelson D.L."/>
            <person name="Bailey E."/>
            <person name="Bellone R.R."/>
            <person name="Bloecker H."/>
            <person name="Distl O."/>
            <person name="Edgar R.C."/>
            <person name="Garber M."/>
            <person name="Leeb T."/>
            <person name="Mauceli E."/>
            <person name="MacLeod J.N."/>
            <person name="Penedo M.C.T."/>
            <person name="Raison J.M."/>
            <person name="Sharpe T."/>
            <person name="Vogel J."/>
            <person name="Andersson L."/>
            <person name="Antczak D.F."/>
            <person name="Biagi T."/>
            <person name="Binns M.M."/>
            <person name="Chowdhary B.P."/>
            <person name="Coleman S.J."/>
            <person name="Della Valle G."/>
            <person name="Fryc S."/>
            <person name="Guerin G."/>
            <person name="Hasegawa T."/>
            <person name="Hill E.W."/>
            <person name="Jurka J."/>
            <person name="Kiialainen A."/>
            <person name="Lindgren G."/>
            <person name="Liu J."/>
            <person name="Magnani E."/>
            <person name="Mickelson J.R."/>
            <person name="Murray J."/>
            <person name="Nergadze S.G."/>
            <person name="Onofrio R."/>
            <person name="Pedroni S."/>
            <person name="Piras M.F."/>
            <person name="Raudsepp T."/>
            <person name="Rocchi M."/>
            <person name="Roeed K.H."/>
            <person name="Ryder O.A."/>
            <person name="Searle S."/>
            <person name="Skow L."/>
            <person name="Swinburne J.E."/>
            <person name="Syvaenen A.C."/>
            <person name="Tozaki T."/>
            <person name="Valberg S.J."/>
            <person name="Vaudin M."/>
            <person name="White J.R."/>
            <person name="Zody M.C."/>
            <person name="Lander E.S."/>
            <person name="Lindblad-Toh K."/>
        </authorList>
    </citation>
    <scope>NUCLEOTIDE SEQUENCE [LARGE SCALE GENOMIC DNA]</scope>
    <source>
        <strain evidence="1 2">Thoroughbred</strain>
    </source>
</reference>